<keyword evidence="8" id="KW-1003">Cell membrane</keyword>
<feature type="transmembrane region" description="Helical" evidence="8">
    <location>
        <begin position="388"/>
        <end position="408"/>
    </location>
</feature>
<keyword evidence="6 8" id="KW-0406">Ion transport</keyword>
<keyword evidence="7 8" id="KW-0472">Membrane</keyword>
<dbReference type="NCBIfam" id="NF002703">
    <property type="entry name" value="PRK02507.1-1"/>
    <property type="match status" value="1"/>
</dbReference>
<comment type="subcellular location">
    <subcellularLocation>
        <location evidence="8">Cell inner membrane</location>
        <topology evidence="8">Multi-pass membrane protein</topology>
    </subcellularLocation>
    <subcellularLocation>
        <location evidence="1">Membrane</location>
        <topology evidence="1">Multi-pass membrane protein</topology>
    </subcellularLocation>
</comment>
<reference evidence="10" key="1">
    <citation type="journal article" date="2013" name="Proc. Natl. Acad. Sci. U.S.A.">
        <title>Improving the coverage of the cyanobacterial phylum using diversity-driven genome sequencing.</title>
        <authorList>
            <person name="Shih P.M."/>
            <person name="Wu D."/>
            <person name="Latifi A."/>
            <person name="Axen S.D."/>
            <person name="Fewer D.P."/>
            <person name="Talla E."/>
            <person name="Calteau A."/>
            <person name="Cai F."/>
            <person name="Tandeau de Marsac N."/>
            <person name="Rippka R."/>
            <person name="Herdman M."/>
            <person name="Sivonen K."/>
            <person name="Coursin T."/>
            <person name="Laurent T."/>
            <person name="Goodwin L."/>
            <person name="Nolan M."/>
            <person name="Davenport K.W."/>
            <person name="Han C.S."/>
            <person name="Rubin E.M."/>
            <person name="Eisen J.A."/>
            <person name="Woyke T."/>
            <person name="Gugger M."/>
            <person name="Kerfeld C.A."/>
        </authorList>
    </citation>
    <scope>NUCLEOTIDE SEQUENCE [LARGE SCALE GENOMIC DNA]</scope>
    <source>
        <strain evidence="10">ATCC 29140 / PCC 7202</strain>
    </source>
</reference>
<dbReference type="STRING" id="292563.Cyast_1736"/>
<protein>
    <recommendedName>
        <fullName evidence="8">Proton extrusion protein PxcA</fullName>
    </recommendedName>
</protein>
<organism evidence="9 10">
    <name type="scientific">Cyanobacterium stanieri (strain ATCC 29140 / PCC 7202)</name>
    <dbReference type="NCBI Taxonomy" id="292563"/>
    <lineage>
        <taxon>Bacteria</taxon>
        <taxon>Bacillati</taxon>
        <taxon>Cyanobacteriota</taxon>
        <taxon>Cyanophyceae</taxon>
        <taxon>Oscillatoriophycideae</taxon>
        <taxon>Chroococcales</taxon>
        <taxon>Geminocystaceae</taxon>
        <taxon>Cyanobacterium</taxon>
    </lineage>
</organism>
<evidence type="ECO:0000256" key="6">
    <source>
        <dbReference type="ARBA" id="ARBA00023065"/>
    </source>
</evidence>
<dbReference type="AlphaFoldDB" id="K9YML8"/>
<keyword evidence="4 8" id="KW-0375">Hydrogen ion transport</keyword>
<accession>K9YML8</accession>
<feature type="transmembrane region" description="Helical" evidence="8">
    <location>
        <begin position="206"/>
        <end position="225"/>
    </location>
</feature>
<dbReference type="HAMAP" id="MF_01308">
    <property type="entry name" value="CemA_PxcA"/>
    <property type="match status" value="1"/>
</dbReference>
<evidence type="ECO:0000256" key="2">
    <source>
        <dbReference type="ARBA" id="ARBA00022448"/>
    </source>
</evidence>
<sequence>MFNQIFRYTKRSLARSAENALESAYQAALKIKNLEIDHFQGKKITLQNGVHSERVFTYFQGELKSNLKIIDLKLTQFKTSQYFNNLFSNHKQNYNYDSNNQKITLSQSLIIEKLDFIDQIVNKYLQESDTNPKQVPNLSKNTKNPVIDIPAGDDKKLETVSDKTSVLPRSFLRTLTKIKDEINPDSQDTEEELINRFRRSKYKTAVSVKFLLFLIIIPILVHNISKIAIGRTFIDPYFANHQEIVFINQDLQEEALNELRIFEENLELKTMIGLMPELTPEEREINIQEKAQELAQNYRRQSANAIKNIFSDILAFIAFAIILVSSRQELQILKSFLDELIYGLSDSAKAFLIILFTDIFVGFHSPHGWEIVLESVARHFGLAENRDFNFLFIATFPVILDTVLKYWIFRYLNRISPSAVATYKNMNES</sequence>
<keyword evidence="5 8" id="KW-1133">Transmembrane helix</keyword>
<evidence type="ECO:0000313" key="10">
    <source>
        <dbReference type="Proteomes" id="UP000010483"/>
    </source>
</evidence>
<dbReference type="GO" id="GO:0005886">
    <property type="term" value="C:plasma membrane"/>
    <property type="evidence" value="ECO:0007669"/>
    <property type="project" value="UniProtKB-SubCell"/>
</dbReference>
<evidence type="ECO:0000313" key="9">
    <source>
        <dbReference type="EMBL" id="AFZ47692.1"/>
    </source>
</evidence>
<comment type="function">
    <text evidence="8">Required for H(+) efflux immediately after light irradiation to form a rapid H(+) concentration gradient across the thylakoid membranes. Together with PxcL, contributes to transient H(+) uptake following dark to light transition.</text>
</comment>
<evidence type="ECO:0000256" key="1">
    <source>
        <dbReference type="ARBA" id="ARBA00004141"/>
    </source>
</evidence>
<dbReference type="HOGENOM" id="CLU_690401_0_0_3"/>
<evidence type="ECO:0000256" key="5">
    <source>
        <dbReference type="ARBA" id="ARBA00022989"/>
    </source>
</evidence>
<evidence type="ECO:0000256" key="8">
    <source>
        <dbReference type="HAMAP-Rule" id="MF_01308"/>
    </source>
</evidence>
<evidence type="ECO:0000256" key="7">
    <source>
        <dbReference type="ARBA" id="ARBA00023136"/>
    </source>
</evidence>
<dbReference type="InterPro" id="IPR004282">
    <property type="entry name" value="CemA"/>
</dbReference>
<keyword evidence="10" id="KW-1185">Reference proteome</keyword>
<dbReference type="Pfam" id="PF03040">
    <property type="entry name" value="CemA"/>
    <property type="match status" value="1"/>
</dbReference>
<feature type="transmembrane region" description="Helical" evidence="8">
    <location>
        <begin position="347"/>
        <end position="368"/>
    </location>
</feature>
<dbReference type="PATRIC" id="fig|292563.3.peg.1816"/>
<dbReference type="EMBL" id="CP003940">
    <property type="protein sequence ID" value="AFZ47692.1"/>
    <property type="molecule type" value="Genomic_DNA"/>
</dbReference>
<dbReference type="PANTHER" id="PTHR33650">
    <property type="entry name" value="CHLOROPLAST ENVELOPE MEMBRANE PROTEIN-RELATED"/>
    <property type="match status" value="1"/>
</dbReference>
<gene>
    <name evidence="8" type="primary">pxcA</name>
    <name evidence="9" type="ordered locus">Cyast_1736</name>
</gene>
<proteinExistence type="inferred from homology"/>
<comment type="similarity">
    <text evidence="8">Belongs to the CemA family.</text>
</comment>
<dbReference type="eggNOG" id="ENOG502Z8DN">
    <property type="taxonomic scope" value="Bacteria"/>
</dbReference>
<evidence type="ECO:0000256" key="4">
    <source>
        <dbReference type="ARBA" id="ARBA00022781"/>
    </source>
</evidence>
<dbReference type="Proteomes" id="UP000010483">
    <property type="component" value="Chromosome"/>
</dbReference>
<keyword evidence="8" id="KW-0997">Cell inner membrane</keyword>
<keyword evidence="3 8" id="KW-0812">Transmembrane</keyword>
<keyword evidence="2 8" id="KW-0813">Transport</keyword>
<dbReference type="PANTHER" id="PTHR33650:SF2">
    <property type="entry name" value="CHLOROPLAST ENVELOPE MEMBRANE PROTEIN"/>
    <property type="match status" value="1"/>
</dbReference>
<dbReference type="KEGG" id="csn:Cyast_1736"/>
<dbReference type="GO" id="GO:0015078">
    <property type="term" value="F:proton transmembrane transporter activity"/>
    <property type="evidence" value="ECO:0007669"/>
    <property type="project" value="UniProtKB-UniRule"/>
</dbReference>
<feature type="transmembrane region" description="Helical" evidence="8">
    <location>
        <begin position="309"/>
        <end position="326"/>
    </location>
</feature>
<name>K9YML8_CYASC</name>
<evidence type="ECO:0000256" key="3">
    <source>
        <dbReference type="ARBA" id="ARBA00022692"/>
    </source>
</evidence>